<keyword evidence="2 3" id="KW-0235">DNA replication</keyword>
<keyword evidence="3" id="KW-0238">DNA-binding</keyword>
<dbReference type="InterPro" id="IPR040480">
    <property type="entry name" value="DnaT_DNA_bind"/>
</dbReference>
<evidence type="ECO:0000313" key="5">
    <source>
        <dbReference type="EMBL" id="QCI24686.1"/>
    </source>
</evidence>
<dbReference type="OrthoDB" id="6630498at2"/>
<protein>
    <recommendedName>
        <fullName evidence="3">Replication restart protein DnaT</fullName>
    </recommendedName>
</protein>
<evidence type="ECO:0000259" key="4">
    <source>
        <dbReference type="Pfam" id="PF17948"/>
    </source>
</evidence>
<comment type="subunit">
    <text evidence="3">Homooligomerizes. Interacts with PriB. Component of the replication restart primosome. Primosome assembly occurs via a 'hand-off' mechanism. PriA binds to replication forks, subsequently PriB then DnaT bind; DnaT then displaces ssDNA to generate the helicase loading substrate.</text>
</comment>
<keyword evidence="1 3" id="KW-0639">Primosome</keyword>
<dbReference type="Proteomes" id="UP000298688">
    <property type="component" value="Chromosome"/>
</dbReference>
<dbReference type="RefSeq" id="WP_158336822.1">
    <property type="nucleotide sequence ID" value="NZ_CP034858.1"/>
</dbReference>
<dbReference type="Pfam" id="PF17948">
    <property type="entry name" value="DnaT"/>
    <property type="match status" value="1"/>
</dbReference>
<evidence type="ECO:0000256" key="2">
    <source>
        <dbReference type="ARBA" id="ARBA00022705"/>
    </source>
</evidence>
<dbReference type="HAMAP" id="MF_01061">
    <property type="entry name" value="DnaT"/>
    <property type="match status" value="1"/>
</dbReference>
<reference evidence="5 6" key="2">
    <citation type="submission" date="2019-05" db="EMBL/GenBank/DDBJ databases">
        <title>Genome evolution of the obligate endosymbiont Buchnera aphidicola.</title>
        <authorList>
            <person name="Moran N.A."/>
        </authorList>
    </citation>
    <scope>NUCLEOTIDE SEQUENCE [LARGE SCALE GENOMIC DNA]</scope>
    <source>
        <strain evidence="5 6">Rpa</strain>
    </source>
</reference>
<reference evidence="5 6" key="1">
    <citation type="submission" date="2018-12" db="EMBL/GenBank/DDBJ databases">
        <authorList>
            <person name="Chong R.A."/>
        </authorList>
    </citation>
    <scope>NUCLEOTIDE SEQUENCE [LARGE SCALE GENOMIC DNA]</scope>
    <source>
        <strain evidence="5 6">Rpa</strain>
    </source>
</reference>
<accession>A0A4D6Y4S0</accession>
<dbReference type="InterPro" id="IPR020917">
    <property type="entry name" value="DnaT"/>
</dbReference>
<comment type="similarity">
    <text evidence="3">Belongs to the DnaT family.</text>
</comment>
<evidence type="ECO:0000256" key="3">
    <source>
        <dbReference type="HAMAP-Rule" id="MF_01061"/>
    </source>
</evidence>
<dbReference type="GO" id="GO:1990077">
    <property type="term" value="C:primosome complex"/>
    <property type="evidence" value="ECO:0007669"/>
    <property type="project" value="UniProtKB-UniRule"/>
</dbReference>
<dbReference type="EMBL" id="CP034858">
    <property type="protein sequence ID" value="QCI24686.1"/>
    <property type="molecule type" value="Genomic_DNA"/>
</dbReference>
<feature type="domain" description="DnaT DNA-binding" evidence="4">
    <location>
        <begin position="74"/>
        <end position="139"/>
    </location>
</feature>
<evidence type="ECO:0000313" key="6">
    <source>
        <dbReference type="Proteomes" id="UP000298688"/>
    </source>
</evidence>
<proteinExistence type="inferred from homology"/>
<gene>
    <name evidence="3 5" type="primary">dnaT</name>
    <name evidence="5" type="ORF">D9V76_00125</name>
</gene>
<evidence type="ECO:0000256" key="1">
    <source>
        <dbReference type="ARBA" id="ARBA00022515"/>
    </source>
</evidence>
<dbReference type="AlphaFoldDB" id="A0A4D6Y4S0"/>
<comment type="function">
    <text evidence="3">Involved in the restart of stalled replication forks, which reloads the replicative helicase on sites other than the origin of replication. Can function in multiple replication restart pathways. Displaces ssDNA from a PriB-ssDNA complex. Probably forms a spiral filament on ssDNA.</text>
</comment>
<name>A0A4D6Y4S0_BUCRP</name>
<organism evidence="5 6">
    <name type="scientific">Buchnera aphidicola subsp. Rhopalosiphum padi</name>
    <dbReference type="NCBI Taxonomy" id="98793"/>
    <lineage>
        <taxon>Bacteria</taxon>
        <taxon>Pseudomonadati</taxon>
        <taxon>Pseudomonadota</taxon>
        <taxon>Gammaproteobacteria</taxon>
        <taxon>Enterobacterales</taxon>
        <taxon>Erwiniaceae</taxon>
        <taxon>Buchnera</taxon>
    </lineage>
</organism>
<dbReference type="GO" id="GO:0006269">
    <property type="term" value="P:DNA replication, synthesis of primer"/>
    <property type="evidence" value="ECO:0007669"/>
    <property type="project" value="UniProtKB-KW"/>
</dbReference>
<sequence>MKILVSKNITLDLFCKNPVQIIEKEKNGTIAISKNKKTLFYVITPKVLKNLFDVEKYGLKNETTKKEKKVIEKFPMHSNWIPDKDFIQKAALWGISLNEEVSKYELASFISYWKAEGFFFHHIQWQQKLARSLERSRSMNLIKQKRDITYIPVPDQKTPDGFRGK</sequence>
<dbReference type="NCBIfam" id="NF002770">
    <property type="entry name" value="PRK02854.1"/>
    <property type="match status" value="1"/>
</dbReference>
<dbReference type="GO" id="GO:0003697">
    <property type="term" value="F:single-stranded DNA binding"/>
    <property type="evidence" value="ECO:0007669"/>
    <property type="project" value="UniProtKB-UniRule"/>
</dbReference>
<dbReference type="Gene3D" id="1.10.8.1180">
    <property type="match status" value="1"/>
</dbReference>